<evidence type="ECO:0000313" key="3">
    <source>
        <dbReference type="Proteomes" id="UP000492821"/>
    </source>
</evidence>
<dbReference type="InterPro" id="IPR001304">
    <property type="entry name" value="C-type_lectin-like"/>
</dbReference>
<proteinExistence type="predicted"/>
<dbReference type="AlphaFoldDB" id="A0A7E4ZWL1"/>
<keyword evidence="1" id="KW-0732">Signal</keyword>
<dbReference type="InterPro" id="IPR016186">
    <property type="entry name" value="C-type_lectin-like/link_sf"/>
</dbReference>
<reference evidence="4" key="2">
    <citation type="submission" date="2020-10" db="UniProtKB">
        <authorList>
            <consortium name="WormBaseParasite"/>
        </authorList>
    </citation>
    <scope>IDENTIFICATION</scope>
</reference>
<protein>
    <submittedName>
        <fullName evidence="4">C-type lectin domain-containing protein</fullName>
    </submittedName>
</protein>
<dbReference type="Proteomes" id="UP000492821">
    <property type="component" value="Unassembled WGS sequence"/>
</dbReference>
<dbReference type="WBParaSite" id="Pan_g2202.t2">
    <property type="protein sequence ID" value="Pan_g2202.t2"/>
    <property type="gene ID" value="Pan_g2202"/>
</dbReference>
<reference evidence="3" key="1">
    <citation type="journal article" date="2013" name="Genetics">
        <title>The draft genome and transcriptome of Panagrellus redivivus are shaped by the harsh demands of a free-living lifestyle.</title>
        <authorList>
            <person name="Srinivasan J."/>
            <person name="Dillman A.R."/>
            <person name="Macchietto M.G."/>
            <person name="Heikkinen L."/>
            <person name="Lakso M."/>
            <person name="Fracchia K.M."/>
            <person name="Antoshechkin I."/>
            <person name="Mortazavi A."/>
            <person name="Wong G."/>
            <person name="Sternberg P.W."/>
        </authorList>
    </citation>
    <scope>NUCLEOTIDE SEQUENCE [LARGE SCALE GENOMIC DNA]</scope>
    <source>
        <strain evidence="3">MT8872</strain>
    </source>
</reference>
<accession>A0A7E4ZWL1</accession>
<dbReference type="SMART" id="SM00034">
    <property type="entry name" value="CLECT"/>
    <property type="match status" value="3"/>
</dbReference>
<evidence type="ECO:0000313" key="4">
    <source>
        <dbReference type="WBParaSite" id="Pan_g2202.t2"/>
    </source>
</evidence>
<feature type="signal peptide" evidence="1">
    <location>
        <begin position="1"/>
        <end position="23"/>
    </location>
</feature>
<organism evidence="3 4">
    <name type="scientific">Panagrellus redivivus</name>
    <name type="common">Microworm</name>
    <dbReference type="NCBI Taxonomy" id="6233"/>
    <lineage>
        <taxon>Eukaryota</taxon>
        <taxon>Metazoa</taxon>
        <taxon>Ecdysozoa</taxon>
        <taxon>Nematoda</taxon>
        <taxon>Chromadorea</taxon>
        <taxon>Rhabditida</taxon>
        <taxon>Tylenchina</taxon>
        <taxon>Panagrolaimomorpha</taxon>
        <taxon>Panagrolaimoidea</taxon>
        <taxon>Panagrolaimidae</taxon>
        <taxon>Panagrellus</taxon>
    </lineage>
</organism>
<dbReference type="SUPFAM" id="SSF56436">
    <property type="entry name" value="C-type lectin-like"/>
    <property type="match status" value="3"/>
</dbReference>
<feature type="domain" description="C-type lectin" evidence="2">
    <location>
        <begin position="352"/>
        <end position="496"/>
    </location>
</feature>
<keyword evidence="3" id="KW-1185">Reference proteome</keyword>
<feature type="chain" id="PRO_5028851184" evidence="1">
    <location>
        <begin position="24"/>
        <end position="689"/>
    </location>
</feature>
<feature type="domain" description="C-type lectin" evidence="2">
    <location>
        <begin position="181"/>
        <end position="314"/>
    </location>
</feature>
<dbReference type="InterPro" id="IPR016187">
    <property type="entry name" value="CTDL_fold"/>
</dbReference>
<evidence type="ECO:0000259" key="2">
    <source>
        <dbReference type="SMART" id="SM00034"/>
    </source>
</evidence>
<sequence>MMSIYSVLSPLMLFLVLIIAVLANGTNFPVKYPGLTVAEARCPEEPSDPDFWYLSEHKKIPLCFGRHPLPTRINSGEDLTAACQKKHENAQPLGAHNQERRTWLQKNKILGFSGLHKDGYLDYLNSSTHVHVQLPIETSNEYVICSAYAYPRVPSSNNRPAEPMPDLSLYKCEGDGWEMKAPCGGTPFCYKALTYPKDDPYKESDEINRCGLLEPSSFPASIHCDAEFNYVKSKSTNGPLQLGYQLRTFSIWNKFDSWQNVDGTPADYAPWTEGEPNNYQGYYENIAVSMDAGNFWDRSLPRWYGYKNLITLCKKPAVKKAVPLDVTKYSTFSLNGEKPCRIEKPSHWNRRCPAGRDSWRIVESEAGVHCYDFAPLPVPLTKDNFNNDICKQLHPNAKLASFHNDVQVGLIHNVTDITKVVVGLLHENNAFIWADGTPVNKSFFAPNEQVPSSDSIAHFKLFNICPACDANHNYFRPLLVAKPMSEVSANMQVACKVEAEPLLDCTPLPDANPMASLDNTQCEVGWSKQRFCGNVYCYKEIDISPNYIDFQHSVTHDWCKLAYPFNGAHLASVHCVEEHYYIQSLTAQSIIGLHVPENLQNNITFDISSFSWTDGSPVDFVGWNRFPKQRVSTENKQEPLFPASPVFGKQKPGYVAYNRHGDSSSGWTNIDYGYHRAICKTKATYIANV</sequence>
<evidence type="ECO:0000256" key="1">
    <source>
        <dbReference type="SAM" id="SignalP"/>
    </source>
</evidence>
<name>A0A7E4ZWL1_PANRE</name>
<feature type="domain" description="C-type lectin" evidence="2">
    <location>
        <begin position="522"/>
        <end position="680"/>
    </location>
</feature>
<dbReference type="Gene3D" id="3.10.100.10">
    <property type="entry name" value="Mannose-Binding Protein A, subunit A"/>
    <property type="match status" value="3"/>
</dbReference>